<dbReference type="EMBL" id="QTSX02005877">
    <property type="protein sequence ID" value="KAJ9056769.1"/>
    <property type="molecule type" value="Genomic_DNA"/>
</dbReference>
<keyword evidence="2" id="KW-1185">Reference proteome</keyword>
<accession>A0ACC2S316</accession>
<evidence type="ECO:0000313" key="1">
    <source>
        <dbReference type="EMBL" id="KAJ9056769.1"/>
    </source>
</evidence>
<sequence length="700" mass="79302">MADLGLDFYSLEPEYSQLEDCSEEQAVTPVLNQISEEPDAGDCTNNLDDLPPLSDNAMQDPHACIPMKYAEDQEFSSLQNLSPLDKFFMCVSANASPRRIWICNQIPTLLKELDQADAFEYVFPLTLRLCQDEVFTVQEALVQNLDQILAFYFQGGSKIDPESLVQLLNCSLFSLNPSISTLSKISFLNFCQTTPSEILEADILPLLIELLLTHGEENSLNSDLHIQLDVIPVKIHIFEILRRIYFNFNQQTLIEVILPVLETHCSHHIFEIRREALFGIAELMNILPSSIVILRIYPLFVGLASDSIYEIRKFACDVYIKLAQHLIAAGKTEDAVVWMNSFINDNSQKVKIAAAGILGQVLYLFNNVEVPAELLKTYFTLCKSSRAEIRISCAFTFPAIVLLLKSDGWPVARASYLQLANDKEIGVLHTLSSSIHELAKILTPEQVYQDLLPVFYKNLKSTNAEVQKATLSIAGEFVYHIESSERPPLLEHLIDGFHKHLLNQNPARNWREKEILIRQLGVLLDTFDPWDSMAHILPLLLEIAKSRNVIQVRNWALDPLPSFYKIVSSEMCEDSSLLGGLFTQFDALLRSPSYRDRLIYVTICQKMLQDQTQALNFDTFFLPNLAALVVDPVTDVRLAVARLLNEAYNNSHDKESAQVPEVRHMLTRDLLARFRPEDHSDIQNIVDSLTMQIDALSLTS</sequence>
<organism evidence="1 2">
    <name type="scientific">Entomophthora muscae</name>
    <dbReference type="NCBI Taxonomy" id="34485"/>
    <lineage>
        <taxon>Eukaryota</taxon>
        <taxon>Fungi</taxon>
        <taxon>Fungi incertae sedis</taxon>
        <taxon>Zoopagomycota</taxon>
        <taxon>Entomophthoromycotina</taxon>
        <taxon>Entomophthoromycetes</taxon>
        <taxon>Entomophthorales</taxon>
        <taxon>Entomophthoraceae</taxon>
        <taxon>Entomophthora</taxon>
    </lineage>
</organism>
<reference evidence="1" key="1">
    <citation type="submission" date="2022-04" db="EMBL/GenBank/DDBJ databases">
        <title>Genome of the entomopathogenic fungus Entomophthora muscae.</title>
        <authorList>
            <person name="Elya C."/>
            <person name="Lovett B.R."/>
            <person name="Lee E."/>
            <person name="Macias A.M."/>
            <person name="Hajek A.E."/>
            <person name="De Bivort B.L."/>
            <person name="Kasson M.T."/>
            <person name="De Fine Licht H.H."/>
            <person name="Stajich J.E."/>
        </authorList>
    </citation>
    <scope>NUCLEOTIDE SEQUENCE</scope>
    <source>
        <strain evidence="1">Berkeley</strain>
    </source>
</reference>
<gene>
    <name evidence="1" type="ORF">DSO57_1029644</name>
</gene>
<comment type="caution">
    <text evidence="1">The sequence shown here is derived from an EMBL/GenBank/DDBJ whole genome shotgun (WGS) entry which is preliminary data.</text>
</comment>
<proteinExistence type="predicted"/>
<name>A0ACC2S316_9FUNG</name>
<protein>
    <submittedName>
        <fullName evidence="1">Uncharacterized protein</fullName>
    </submittedName>
</protein>
<evidence type="ECO:0000313" key="2">
    <source>
        <dbReference type="Proteomes" id="UP001165960"/>
    </source>
</evidence>
<dbReference type="Proteomes" id="UP001165960">
    <property type="component" value="Unassembled WGS sequence"/>
</dbReference>